<dbReference type="PROSITE" id="PS52015">
    <property type="entry name" value="TONB_CTD"/>
    <property type="match status" value="1"/>
</dbReference>
<dbReference type="Gene3D" id="1.25.40.10">
    <property type="entry name" value="Tetratricopeptide repeat domain"/>
    <property type="match status" value="2"/>
</dbReference>
<dbReference type="SUPFAM" id="SSF81901">
    <property type="entry name" value="HCP-like"/>
    <property type="match status" value="2"/>
</dbReference>
<dbReference type="Proteomes" id="UP000034228">
    <property type="component" value="Unassembled WGS sequence"/>
</dbReference>
<dbReference type="EMBL" id="LAHO01000015">
    <property type="protein sequence ID" value="KKO44631.1"/>
    <property type="molecule type" value="Genomic_DNA"/>
</dbReference>
<dbReference type="OrthoDB" id="9792653at2"/>
<dbReference type="RefSeq" id="WP_046558557.1">
    <property type="nucleotide sequence ID" value="NZ_LAHO01000015.1"/>
</dbReference>
<feature type="domain" description="TonB C-terminal" evidence="6">
    <location>
        <begin position="136"/>
        <end position="232"/>
    </location>
</feature>
<dbReference type="STRING" id="336831.WG68_15165"/>
<dbReference type="InterPro" id="IPR037682">
    <property type="entry name" value="TonB_C"/>
</dbReference>
<dbReference type="InterPro" id="IPR006260">
    <property type="entry name" value="TonB/TolA_C"/>
</dbReference>
<dbReference type="GO" id="GO:0055085">
    <property type="term" value="P:transmembrane transport"/>
    <property type="evidence" value="ECO:0007669"/>
    <property type="project" value="InterPro"/>
</dbReference>
<evidence type="ECO:0000256" key="5">
    <source>
        <dbReference type="SAM" id="SignalP"/>
    </source>
</evidence>
<sequence>MPLVRISLAWIAICFSWQTLADFPTAKSLFDKQEYQLAKPRLEKLAELGHLEAQFLVSRMYAEGLGTEVDINKAYAWTLIARDRDHPLAAKQYLALRRNLESRRDGKESFSDLNSKYGKDALYGNLYPIANRFVVGNSARIKAIRQDEPSYPSFFERGGVSAWAVVHYDINEDGKVENAKVIASFPINGINEYVLKAVNSWRFEPPRDLYGDTMRVEMQSHSFQIRASQGSQTRRFNRDNQEYLDAIEAAARAEFAEYQYLFAILAESNIVKDENPLEWYQKAAINGHQTAQYRLAQCLITGNGCDKDRSKAVNWLAVAAEGGNAKAAYLLAQELLDSNNVNFEPRKAARFLELAALQEYMPAIADYASLLALSDDPEIRNPNKAIRLAEQGRAIDPTHPDLLATLGVAFIELGQQGRGEAMLHQAISEARKRNWAVENFEDLLLDYQTSVAGMN</sequence>
<dbReference type="AlphaFoldDB" id="A0A0M2V1X8"/>
<keyword evidence="3" id="KW-1133">Transmembrane helix</keyword>
<dbReference type="InterPro" id="IPR011990">
    <property type="entry name" value="TPR-like_helical_dom_sf"/>
</dbReference>
<accession>A0A0M2V1X8</accession>
<evidence type="ECO:0000313" key="8">
    <source>
        <dbReference type="Proteomes" id="UP000034228"/>
    </source>
</evidence>
<dbReference type="PATRIC" id="fig|336831.14.peg.1203"/>
<dbReference type="Gene3D" id="3.30.2420.10">
    <property type="entry name" value="TonB"/>
    <property type="match status" value="1"/>
</dbReference>
<keyword evidence="8" id="KW-1185">Reference proteome</keyword>
<dbReference type="InterPro" id="IPR006597">
    <property type="entry name" value="Sel1-like"/>
</dbReference>
<comment type="caution">
    <text evidence="7">The sequence shown here is derived from an EMBL/GenBank/DDBJ whole genome shotgun (WGS) entry which is preliminary data.</text>
</comment>
<evidence type="ECO:0000256" key="3">
    <source>
        <dbReference type="ARBA" id="ARBA00022989"/>
    </source>
</evidence>
<gene>
    <name evidence="7" type="ORF">WG68_15165</name>
</gene>
<dbReference type="Pfam" id="PF03544">
    <property type="entry name" value="TonB_C"/>
    <property type="match status" value="1"/>
</dbReference>
<dbReference type="SMART" id="SM00671">
    <property type="entry name" value="SEL1"/>
    <property type="match status" value="3"/>
</dbReference>
<evidence type="ECO:0000259" key="6">
    <source>
        <dbReference type="PROSITE" id="PS52015"/>
    </source>
</evidence>
<organism evidence="7 8">
    <name type="scientific">Arsukibacterium ikkense</name>
    <dbReference type="NCBI Taxonomy" id="336831"/>
    <lineage>
        <taxon>Bacteria</taxon>
        <taxon>Pseudomonadati</taxon>
        <taxon>Pseudomonadota</taxon>
        <taxon>Gammaproteobacteria</taxon>
        <taxon>Chromatiales</taxon>
        <taxon>Chromatiaceae</taxon>
        <taxon>Arsukibacterium</taxon>
    </lineage>
</organism>
<feature type="chain" id="PRO_5005644190" description="TonB C-terminal domain-containing protein" evidence="5">
    <location>
        <begin position="22"/>
        <end position="455"/>
    </location>
</feature>
<protein>
    <recommendedName>
        <fullName evidence="6">TonB C-terminal domain-containing protein</fullName>
    </recommendedName>
</protein>
<dbReference type="SUPFAM" id="SSF74653">
    <property type="entry name" value="TolA/TonB C-terminal domain"/>
    <property type="match status" value="1"/>
</dbReference>
<keyword evidence="4" id="KW-0472">Membrane</keyword>
<evidence type="ECO:0000256" key="2">
    <source>
        <dbReference type="ARBA" id="ARBA00022692"/>
    </source>
</evidence>
<comment type="subcellular location">
    <subcellularLocation>
        <location evidence="1">Membrane</location>
        <topology evidence="1">Single-pass membrane protein</topology>
    </subcellularLocation>
</comment>
<dbReference type="NCBIfam" id="TIGR01352">
    <property type="entry name" value="tonB_Cterm"/>
    <property type="match status" value="1"/>
</dbReference>
<keyword evidence="5" id="KW-0732">Signal</keyword>
<dbReference type="PANTHER" id="PTHR11102">
    <property type="entry name" value="SEL-1-LIKE PROTEIN"/>
    <property type="match status" value="1"/>
</dbReference>
<reference evidence="7 8" key="1">
    <citation type="submission" date="2015-03" db="EMBL/GenBank/DDBJ databases">
        <title>Draft genome sequences of two protease-producing strains of Arsukibacterium isolated from two cold and alkaline environments.</title>
        <authorList>
            <person name="Lylloff J.E."/>
            <person name="Skov L.B."/>
            <person name="Jepsen M."/>
            <person name="Hallin P.F."/>
            <person name="Sorensen S.J."/>
            <person name="Stougaard P."/>
            <person name="Glaring M.A."/>
        </authorList>
    </citation>
    <scope>NUCLEOTIDE SEQUENCE [LARGE SCALE GENOMIC DNA]</scope>
    <source>
        <strain evidence="7 8">GCM72</strain>
    </source>
</reference>
<evidence type="ECO:0000256" key="1">
    <source>
        <dbReference type="ARBA" id="ARBA00004167"/>
    </source>
</evidence>
<proteinExistence type="predicted"/>
<feature type="signal peptide" evidence="5">
    <location>
        <begin position="1"/>
        <end position="21"/>
    </location>
</feature>
<dbReference type="PANTHER" id="PTHR11102:SF160">
    <property type="entry name" value="ERAD-ASSOCIATED E3 UBIQUITIN-PROTEIN LIGASE COMPONENT HRD3"/>
    <property type="match status" value="1"/>
</dbReference>
<dbReference type="Pfam" id="PF08238">
    <property type="entry name" value="Sel1"/>
    <property type="match status" value="4"/>
</dbReference>
<name>A0A0M2V1X8_9GAMM</name>
<evidence type="ECO:0000256" key="4">
    <source>
        <dbReference type="ARBA" id="ARBA00023136"/>
    </source>
</evidence>
<dbReference type="InterPro" id="IPR050767">
    <property type="entry name" value="Sel1_AlgK"/>
</dbReference>
<dbReference type="GO" id="GO:0016020">
    <property type="term" value="C:membrane"/>
    <property type="evidence" value="ECO:0007669"/>
    <property type="project" value="UniProtKB-SubCell"/>
</dbReference>
<evidence type="ECO:0000313" key="7">
    <source>
        <dbReference type="EMBL" id="KKO44631.1"/>
    </source>
</evidence>
<keyword evidence="2" id="KW-0812">Transmembrane</keyword>